<evidence type="ECO:0000259" key="3">
    <source>
        <dbReference type="PROSITE" id="PS51786"/>
    </source>
</evidence>
<dbReference type="GO" id="GO:0004252">
    <property type="term" value="F:serine-type endopeptidase activity"/>
    <property type="evidence" value="ECO:0007669"/>
    <property type="project" value="UniProtKB-UniRule"/>
</dbReference>
<dbReference type="EMBL" id="LZLM01000014">
    <property type="protein sequence ID" value="OBJ90165.1"/>
    <property type="molecule type" value="Genomic_DNA"/>
</dbReference>
<dbReference type="SUPFAM" id="SSF54211">
    <property type="entry name" value="Ribosomal protein S5 domain 2-like"/>
    <property type="match status" value="1"/>
</dbReference>
<comment type="catalytic activity">
    <reaction evidence="1">
        <text>Hydrolysis of proteins in presence of ATP.</text>
        <dbReference type="EC" id="3.4.21.53"/>
    </reaction>
</comment>
<dbReference type="InterPro" id="IPR001478">
    <property type="entry name" value="PDZ"/>
</dbReference>
<evidence type="ECO:0000313" key="4">
    <source>
        <dbReference type="EMBL" id="OBJ90165.1"/>
    </source>
</evidence>
<dbReference type="PROSITE" id="PS50106">
    <property type="entry name" value="PDZ"/>
    <property type="match status" value="1"/>
</dbReference>
<dbReference type="Gene3D" id="3.30.230.10">
    <property type="match status" value="1"/>
</dbReference>
<evidence type="ECO:0000313" key="5">
    <source>
        <dbReference type="Proteomes" id="UP000093925"/>
    </source>
</evidence>
<sequence length="340" mass="35375">MNRRILTLMVALVPIVVFGVLLAVVTVPFVSLGPGPTFDTLGEVDGKQVVQIEGTQTHPTSGHLNMTTVSQRDDLTLGEALTLWISGQEQLVPRDLIYPPGKSRDEVDKANNADFKNSEDSAEYAALGYLKYPEAVTIASVSEGGPSVGKLKPGDAIDAVDRTPVANVEQFTALLKKTKPGQAVTIDYRRKNEPAGVAQITLGTNKDRDYGFLGVAVLDAPWAPFSVSFNLANIGGPSAGLMFSLALVDKLTTGDLAGSTFVAGTGTISVDGKVGPIGGITHKMAAARAAGATVFLVPAKNCYEAVSQIPSGLKLVKVETLGSAVDALHAMTSGGPTPSC</sequence>
<comment type="caution">
    <text evidence="4">The sequence shown here is derived from an EMBL/GenBank/DDBJ whole genome shotgun (WGS) entry which is preliminary data.</text>
</comment>
<keyword evidence="1" id="KW-0378">Hydrolase</keyword>
<dbReference type="InterPro" id="IPR008269">
    <property type="entry name" value="Lon_proteolytic"/>
</dbReference>
<dbReference type="GO" id="GO:0030163">
    <property type="term" value="P:protein catabolic process"/>
    <property type="evidence" value="ECO:0007669"/>
    <property type="project" value="InterPro"/>
</dbReference>
<feature type="active site" evidence="1">
    <location>
        <position position="238"/>
    </location>
</feature>
<dbReference type="InterPro" id="IPR036034">
    <property type="entry name" value="PDZ_sf"/>
</dbReference>
<organism evidence="4 5">
    <name type="scientific">Mycobacterium asiaticum</name>
    <dbReference type="NCBI Taxonomy" id="1790"/>
    <lineage>
        <taxon>Bacteria</taxon>
        <taxon>Bacillati</taxon>
        <taxon>Actinomycetota</taxon>
        <taxon>Actinomycetes</taxon>
        <taxon>Mycobacteriales</taxon>
        <taxon>Mycobacteriaceae</taxon>
        <taxon>Mycobacterium</taxon>
    </lineage>
</organism>
<dbReference type="InterPro" id="IPR027065">
    <property type="entry name" value="Lon_Prtase"/>
</dbReference>
<feature type="domain" description="PDZ" evidence="2">
    <location>
        <begin position="112"/>
        <end position="192"/>
    </location>
</feature>
<dbReference type="PANTHER" id="PTHR10046">
    <property type="entry name" value="ATP DEPENDENT LON PROTEASE FAMILY MEMBER"/>
    <property type="match status" value="1"/>
</dbReference>
<feature type="active site" evidence="1">
    <location>
        <position position="283"/>
    </location>
</feature>
<dbReference type="GO" id="GO:0004176">
    <property type="term" value="F:ATP-dependent peptidase activity"/>
    <property type="evidence" value="ECO:0007669"/>
    <property type="project" value="UniProtKB-UniRule"/>
</dbReference>
<comment type="similarity">
    <text evidence="1">Belongs to the peptidase S16 family.</text>
</comment>
<dbReference type="GO" id="GO:0005524">
    <property type="term" value="F:ATP binding"/>
    <property type="evidence" value="ECO:0007669"/>
    <property type="project" value="InterPro"/>
</dbReference>
<dbReference type="RefSeq" id="WP_036353429.1">
    <property type="nucleotide sequence ID" value="NZ_LZKS01000170.1"/>
</dbReference>
<accession>A0A1A3KYV1</accession>
<gene>
    <name evidence="4" type="ORF">A5640_26305</name>
</gene>
<dbReference type="GO" id="GO:0006508">
    <property type="term" value="P:proteolysis"/>
    <property type="evidence" value="ECO:0007669"/>
    <property type="project" value="UniProtKB-KW"/>
</dbReference>
<name>A0A1A3KYV1_MYCAS</name>
<dbReference type="InterPro" id="IPR014721">
    <property type="entry name" value="Ribsml_uS5_D2-typ_fold_subgr"/>
</dbReference>
<dbReference type="AlphaFoldDB" id="A0A1A3KYV1"/>
<dbReference type="PROSITE" id="PS51786">
    <property type="entry name" value="LON_PROTEOLYTIC"/>
    <property type="match status" value="1"/>
</dbReference>
<dbReference type="Proteomes" id="UP000093925">
    <property type="component" value="Unassembled WGS sequence"/>
</dbReference>
<dbReference type="EC" id="3.4.21.53" evidence="1"/>
<dbReference type="Pfam" id="PF13180">
    <property type="entry name" value="PDZ_2"/>
    <property type="match status" value="1"/>
</dbReference>
<protein>
    <recommendedName>
        <fullName evidence="1">endopeptidase La</fullName>
        <ecNumber evidence="1">3.4.21.53</ecNumber>
    </recommendedName>
</protein>
<dbReference type="SUPFAM" id="SSF50156">
    <property type="entry name" value="PDZ domain-like"/>
    <property type="match status" value="1"/>
</dbReference>
<keyword evidence="1" id="KW-0645">Protease</keyword>
<dbReference type="Pfam" id="PF05362">
    <property type="entry name" value="Lon_C"/>
    <property type="match status" value="1"/>
</dbReference>
<dbReference type="Gene3D" id="2.30.42.10">
    <property type="match status" value="1"/>
</dbReference>
<keyword evidence="1" id="KW-0720">Serine protease</keyword>
<dbReference type="InterPro" id="IPR020568">
    <property type="entry name" value="Ribosomal_Su5_D2-typ_SF"/>
</dbReference>
<evidence type="ECO:0000256" key="1">
    <source>
        <dbReference type="PROSITE-ProRule" id="PRU01122"/>
    </source>
</evidence>
<dbReference type="OrthoDB" id="2356897at2"/>
<proteinExistence type="inferred from homology"/>
<feature type="domain" description="Lon proteolytic" evidence="3">
    <location>
        <begin position="233"/>
        <end position="331"/>
    </location>
</feature>
<dbReference type="GeneID" id="61211070"/>
<evidence type="ECO:0000259" key="2">
    <source>
        <dbReference type="PROSITE" id="PS50106"/>
    </source>
</evidence>
<reference evidence="4 5" key="1">
    <citation type="submission" date="2016-06" db="EMBL/GenBank/DDBJ databases">
        <authorList>
            <person name="Kjaerup R.B."/>
            <person name="Dalgaard T.S."/>
            <person name="Juul-Madsen H.R."/>
        </authorList>
    </citation>
    <scope>NUCLEOTIDE SEQUENCE [LARGE SCALE GENOMIC DNA]</scope>
    <source>
        <strain evidence="4 5">1276495.2</strain>
    </source>
</reference>